<organism evidence="4 5">
    <name type="scientific">Bacillus phage 250</name>
    <dbReference type="NCBI Taxonomy" id="2880539"/>
    <lineage>
        <taxon>Viruses</taxon>
        <taxon>Duplodnaviria</taxon>
        <taxon>Heunggongvirae</taxon>
        <taxon>Uroviricota</taxon>
        <taxon>Caudoviricetes</taxon>
        <taxon>Cecivirus</taxon>
        <taxon>Cecivirus cv250</taxon>
    </lineage>
</organism>
<dbReference type="Proteomes" id="UP000001904">
    <property type="component" value="Segment"/>
</dbReference>
<dbReference type="InterPro" id="IPR035901">
    <property type="entry name" value="GIY-YIG_endonuc_sf"/>
</dbReference>
<name>D2XPY2_9CAUD</name>
<dbReference type="InterPro" id="IPR000305">
    <property type="entry name" value="GIY-YIG_endonuc"/>
</dbReference>
<dbReference type="RefSeq" id="YP_009219582.1">
    <property type="nucleotide sequence ID" value="NC_029024.1"/>
</dbReference>
<evidence type="ECO:0000313" key="5">
    <source>
        <dbReference type="Proteomes" id="UP000001904"/>
    </source>
</evidence>
<dbReference type="SMART" id="SM00465">
    <property type="entry name" value="GIYc"/>
    <property type="match status" value="1"/>
</dbReference>
<keyword evidence="2" id="KW-0460">Magnesium</keyword>
<dbReference type="GO" id="GO:0004519">
    <property type="term" value="F:endonuclease activity"/>
    <property type="evidence" value="ECO:0007669"/>
    <property type="project" value="InterPro"/>
</dbReference>
<dbReference type="OrthoDB" id="19777at10239"/>
<sequence length="308" mass="37132">MTETIGIYKITNKLNGKCYIGQSINIPKRWENHKCMNGNHSYPLYLAFKKYGIDNFSFEVLEYCSKEELEHKEYFYILLYDSTNHGYNQTLNTRNPLLDDEIMKKAIENMTINHRTEEHREKQRHITRELWKNEDYKEKLMKIFQSEEFKDKISLASKKLWEEKREELLDSLRKSWDDPDFRKKRSENQKKRFLNEEYKEQNKKDLKKANAIYVEMMKSNEKFRDECVEKMREASKPRMKSITMLDKHTLKTIMTFESLADAARWIKGNTKYIKADYATIRKAGKSETRTAYGYRWKVHESVETSRKA</sequence>
<proteinExistence type="predicted"/>
<reference evidence="4 5" key="1">
    <citation type="submission" date="2009-11" db="EMBL/GenBank/DDBJ databases">
        <title>Genomic DNA of temperate phage 250 isolated from emetic B. cereus.</title>
        <authorList>
            <person name="Lee Y."/>
            <person name="Ryu T."/>
            <person name="Chang H."/>
            <person name="Park J."/>
        </authorList>
    </citation>
    <scope>NUCLEOTIDE SEQUENCE [LARGE SCALE GENOMIC DNA]</scope>
</reference>
<dbReference type="PROSITE" id="PS50164">
    <property type="entry name" value="GIY_YIG"/>
    <property type="match status" value="1"/>
</dbReference>
<evidence type="ECO:0000313" key="4">
    <source>
        <dbReference type="EMBL" id="ADB28377.1"/>
    </source>
</evidence>
<dbReference type="Pfam" id="PF01541">
    <property type="entry name" value="GIY-YIG"/>
    <property type="match status" value="1"/>
</dbReference>
<dbReference type="EMBL" id="GU229986">
    <property type="protein sequence ID" value="ADB28377.1"/>
    <property type="molecule type" value="Genomic_DNA"/>
</dbReference>
<dbReference type="SUPFAM" id="SSF82771">
    <property type="entry name" value="GIY-YIG endonuclease"/>
    <property type="match status" value="1"/>
</dbReference>
<keyword evidence="5" id="KW-1185">Reference proteome</keyword>
<feature type="domain" description="GIY-YIG" evidence="3">
    <location>
        <begin position="3"/>
        <end position="89"/>
    </location>
</feature>
<dbReference type="NCBIfam" id="TIGR01453">
    <property type="entry name" value="grpIintron_endo"/>
    <property type="match status" value="1"/>
</dbReference>
<dbReference type="InterPro" id="IPR006350">
    <property type="entry name" value="Intron_endoG1"/>
</dbReference>
<comment type="cofactor">
    <cofactor evidence="1">
        <name>Mg(2+)</name>
        <dbReference type="ChEBI" id="CHEBI:18420"/>
    </cofactor>
</comment>
<protein>
    <recommendedName>
        <fullName evidence="3">GIY-YIG domain-containing protein</fullName>
    </recommendedName>
</protein>
<evidence type="ECO:0000256" key="1">
    <source>
        <dbReference type="ARBA" id="ARBA00001946"/>
    </source>
</evidence>
<dbReference type="KEGG" id="vg:26645745"/>
<dbReference type="GeneID" id="26645745"/>
<dbReference type="Gene3D" id="3.40.1440.10">
    <property type="entry name" value="GIY-YIG endonuclease"/>
    <property type="match status" value="1"/>
</dbReference>
<evidence type="ECO:0000259" key="3">
    <source>
        <dbReference type="PROSITE" id="PS50164"/>
    </source>
</evidence>
<accession>D2XPY2</accession>
<evidence type="ECO:0000256" key="2">
    <source>
        <dbReference type="ARBA" id="ARBA00022842"/>
    </source>
</evidence>